<dbReference type="EMBL" id="JAUSZS010000003">
    <property type="protein sequence ID" value="MDQ0932496.1"/>
    <property type="molecule type" value="Genomic_DNA"/>
</dbReference>
<comment type="caution">
    <text evidence="2">The sequence shown here is derived from an EMBL/GenBank/DDBJ whole genome shotgun (WGS) entry which is preliminary data.</text>
</comment>
<name>A0ABU0RKH7_9ACTN</name>
<protein>
    <submittedName>
        <fullName evidence="2">Uncharacterized protein</fullName>
    </submittedName>
</protein>
<organism evidence="2 3">
    <name type="scientific">Streptomyces turgidiscabies</name>
    <dbReference type="NCBI Taxonomy" id="85558"/>
    <lineage>
        <taxon>Bacteria</taxon>
        <taxon>Bacillati</taxon>
        <taxon>Actinomycetota</taxon>
        <taxon>Actinomycetes</taxon>
        <taxon>Kitasatosporales</taxon>
        <taxon>Streptomycetaceae</taxon>
        <taxon>Streptomyces</taxon>
    </lineage>
</organism>
<feature type="compositionally biased region" description="Basic residues" evidence="1">
    <location>
        <begin position="33"/>
        <end position="42"/>
    </location>
</feature>
<reference evidence="2 3" key="1">
    <citation type="submission" date="2023-07" db="EMBL/GenBank/DDBJ databases">
        <title>Comparative genomics of wheat-associated soil bacteria to identify genetic determinants of phenazine resistance.</title>
        <authorList>
            <person name="Mouncey N."/>
        </authorList>
    </citation>
    <scope>NUCLEOTIDE SEQUENCE [LARGE SCALE GENOMIC DNA]</scope>
    <source>
        <strain evidence="2 3">W2I16</strain>
    </source>
</reference>
<evidence type="ECO:0000313" key="2">
    <source>
        <dbReference type="EMBL" id="MDQ0932496.1"/>
    </source>
</evidence>
<gene>
    <name evidence="2" type="ORF">QFZ49_002426</name>
</gene>
<dbReference type="Proteomes" id="UP001223072">
    <property type="component" value="Unassembled WGS sequence"/>
</dbReference>
<proteinExistence type="predicted"/>
<accession>A0ABU0RKH7</accession>
<sequence>MQALPGTRANPFENRHPPSVTTHVPPNRPSKYPFHRGSWKHL</sequence>
<evidence type="ECO:0000313" key="3">
    <source>
        <dbReference type="Proteomes" id="UP001223072"/>
    </source>
</evidence>
<keyword evidence="3" id="KW-1185">Reference proteome</keyword>
<feature type="region of interest" description="Disordered" evidence="1">
    <location>
        <begin position="1"/>
        <end position="42"/>
    </location>
</feature>
<evidence type="ECO:0000256" key="1">
    <source>
        <dbReference type="SAM" id="MobiDB-lite"/>
    </source>
</evidence>